<dbReference type="InterPro" id="IPR009875">
    <property type="entry name" value="PilZ_domain"/>
</dbReference>
<sequence>MQFYGRLPGGGLLALAAHDISVAGIGLGAAVLSDDLVSGLVLSTCHFSLPEDKHDLLFSATVRHITEQDARGGFRQWRLGLQFNDLPRPAEARVQRYITHLERERHELS</sequence>
<gene>
    <name evidence="2" type="primary">ycgR_7</name>
    <name evidence="2" type="ORF">SDC9_209859</name>
</gene>
<keyword evidence="2" id="KW-0282">Flagellum</keyword>
<dbReference type="EMBL" id="VSSQ01139668">
    <property type="protein sequence ID" value="MPN62112.1"/>
    <property type="molecule type" value="Genomic_DNA"/>
</dbReference>
<accession>A0A645JFY3</accession>
<dbReference type="Gene3D" id="2.40.10.220">
    <property type="entry name" value="predicted glycosyltransferase like domains"/>
    <property type="match status" value="1"/>
</dbReference>
<dbReference type="Pfam" id="PF07238">
    <property type="entry name" value="PilZ"/>
    <property type="match status" value="1"/>
</dbReference>
<name>A0A645JFY3_9ZZZZ</name>
<comment type="caution">
    <text evidence="2">The sequence shown here is derived from an EMBL/GenBank/DDBJ whole genome shotgun (WGS) entry which is preliminary data.</text>
</comment>
<proteinExistence type="predicted"/>
<evidence type="ECO:0000259" key="1">
    <source>
        <dbReference type="Pfam" id="PF07238"/>
    </source>
</evidence>
<keyword evidence="2" id="KW-0966">Cell projection</keyword>
<feature type="domain" description="PilZ" evidence="1">
    <location>
        <begin position="11"/>
        <end position="99"/>
    </location>
</feature>
<evidence type="ECO:0000313" key="2">
    <source>
        <dbReference type="EMBL" id="MPN62112.1"/>
    </source>
</evidence>
<protein>
    <submittedName>
        <fullName evidence="2">Flagellar brake protein YcgR</fullName>
    </submittedName>
</protein>
<reference evidence="2" key="1">
    <citation type="submission" date="2019-08" db="EMBL/GenBank/DDBJ databases">
        <authorList>
            <person name="Kucharzyk K."/>
            <person name="Murdoch R.W."/>
            <person name="Higgins S."/>
            <person name="Loffler F."/>
        </authorList>
    </citation>
    <scope>NUCLEOTIDE SEQUENCE</scope>
</reference>
<organism evidence="2">
    <name type="scientific">bioreactor metagenome</name>
    <dbReference type="NCBI Taxonomy" id="1076179"/>
    <lineage>
        <taxon>unclassified sequences</taxon>
        <taxon>metagenomes</taxon>
        <taxon>ecological metagenomes</taxon>
    </lineage>
</organism>
<dbReference type="GO" id="GO:0035438">
    <property type="term" value="F:cyclic-di-GMP binding"/>
    <property type="evidence" value="ECO:0007669"/>
    <property type="project" value="InterPro"/>
</dbReference>
<keyword evidence="2" id="KW-0969">Cilium</keyword>
<dbReference type="AlphaFoldDB" id="A0A645JFY3"/>